<accession>A0A9P6RCY7</accession>
<evidence type="ECO:0000313" key="2">
    <source>
        <dbReference type="EMBL" id="KAG0315942.1"/>
    </source>
</evidence>
<keyword evidence="3" id="KW-1185">Reference proteome</keyword>
<sequence length="253" mass="29224">MYIHITYMLDIPPEILFEIGKLLDGPSLVACLQVARDWHNILHPLSWRTISHRHWIRGEFPLMHWVPLDNKSGPHTKGQEQREAKILQGLLHTRSITFHNLKELKIAGRWYTGASTLGTVPDKIEPWKLQILKIDRFDLSFLPYCPEVKELTLDLNGIKESKRPVDPLLRKKILEQVHGLSKLNAINLSMHCFGQVDVQKFVKDKIETAHKDDVIRWIQAPRSGTVPQWSVRKKKPVSLTLLTLEDIFALFCG</sequence>
<reference evidence="2" key="1">
    <citation type="journal article" date="2020" name="Fungal Divers.">
        <title>Resolving the Mortierellaceae phylogeny through synthesis of multi-gene phylogenetics and phylogenomics.</title>
        <authorList>
            <person name="Vandepol N."/>
            <person name="Liber J."/>
            <person name="Desiro A."/>
            <person name="Na H."/>
            <person name="Kennedy M."/>
            <person name="Barry K."/>
            <person name="Grigoriev I.V."/>
            <person name="Miller A.N."/>
            <person name="O'Donnell K."/>
            <person name="Stajich J.E."/>
            <person name="Bonito G."/>
        </authorList>
    </citation>
    <scope>NUCLEOTIDE SEQUENCE</scope>
    <source>
        <strain evidence="2">NVP60</strain>
    </source>
</reference>
<evidence type="ECO:0000259" key="1">
    <source>
        <dbReference type="PROSITE" id="PS50181"/>
    </source>
</evidence>
<dbReference type="InterPro" id="IPR036047">
    <property type="entry name" value="F-box-like_dom_sf"/>
</dbReference>
<comment type="caution">
    <text evidence="2">The sequence shown here is derived from an EMBL/GenBank/DDBJ whole genome shotgun (WGS) entry which is preliminary data.</text>
</comment>
<dbReference type="CDD" id="cd09917">
    <property type="entry name" value="F-box_SF"/>
    <property type="match status" value="1"/>
</dbReference>
<proteinExistence type="predicted"/>
<feature type="domain" description="F-box" evidence="1">
    <location>
        <begin position="5"/>
        <end position="50"/>
    </location>
</feature>
<dbReference type="EMBL" id="JAAAIN010000342">
    <property type="protein sequence ID" value="KAG0315942.1"/>
    <property type="molecule type" value="Genomic_DNA"/>
</dbReference>
<dbReference type="AlphaFoldDB" id="A0A9P6RCY7"/>
<organism evidence="2 3">
    <name type="scientific">Linnemannia gamsii</name>
    <dbReference type="NCBI Taxonomy" id="64522"/>
    <lineage>
        <taxon>Eukaryota</taxon>
        <taxon>Fungi</taxon>
        <taxon>Fungi incertae sedis</taxon>
        <taxon>Mucoromycota</taxon>
        <taxon>Mortierellomycotina</taxon>
        <taxon>Mortierellomycetes</taxon>
        <taxon>Mortierellales</taxon>
        <taxon>Mortierellaceae</taxon>
        <taxon>Linnemannia</taxon>
    </lineage>
</organism>
<gene>
    <name evidence="2" type="ORF">BGZ97_007671</name>
</gene>
<evidence type="ECO:0000313" key="3">
    <source>
        <dbReference type="Proteomes" id="UP000823405"/>
    </source>
</evidence>
<dbReference type="SUPFAM" id="SSF81383">
    <property type="entry name" value="F-box domain"/>
    <property type="match status" value="1"/>
</dbReference>
<dbReference type="Proteomes" id="UP000823405">
    <property type="component" value="Unassembled WGS sequence"/>
</dbReference>
<dbReference type="InterPro" id="IPR001810">
    <property type="entry name" value="F-box_dom"/>
</dbReference>
<dbReference type="PROSITE" id="PS50181">
    <property type="entry name" value="FBOX"/>
    <property type="match status" value="1"/>
</dbReference>
<dbReference type="Pfam" id="PF12937">
    <property type="entry name" value="F-box-like"/>
    <property type="match status" value="1"/>
</dbReference>
<dbReference type="Gene3D" id="1.20.1280.50">
    <property type="match status" value="1"/>
</dbReference>
<name>A0A9P6RCY7_9FUNG</name>
<dbReference type="OrthoDB" id="2449472at2759"/>
<protein>
    <recommendedName>
        <fullName evidence="1">F-box domain-containing protein</fullName>
    </recommendedName>
</protein>